<accession>A0ABT3FJQ8</accession>
<dbReference type="Gene3D" id="3.40.50.1010">
    <property type="entry name" value="5'-nuclease"/>
    <property type="match status" value="1"/>
</dbReference>
<evidence type="ECO:0000313" key="2">
    <source>
        <dbReference type="EMBL" id="MCW1883803.1"/>
    </source>
</evidence>
<gene>
    <name evidence="2" type="ORF">OKA04_03625</name>
</gene>
<protein>
    <submittedName>
        <fullName evidence="2">Type II toxin-antitoxin system VapC family toxin</fullName>
    </submittedName>
</protein>
<comment type="caution">
    <text evidence="2">The sequence shown here is derived from an EMBL/GenBank/DDBJ whole genome shotgun (WGS) entry which is preliminary data.</text>
</comment>
<reference evidence="2 3" key="1">
    <citation type="submission" date="2022-10" db="EMBL/GenBank/DDBJ databases">
        <title>Luteolibacter flavescens strain MCCC 1K03193, whole genome shotgun sequencing project.</title>
        <authorList>
            <person name="Zhao G."/>
            <person name="Shen L."/>
        </authorList>
    </citation>
    <scope>NUCLEOTIDE SEQUENCE [LARGE SCALE GENOMIC DNA]</scope>
    <source>
        <strain evidence="2 3">MCCC 1K03193</strain>
    </source>
</reference>
<dbReference type="EMBL" id="JAPDDS010000002">
    <property type="protein sequence ID" value="MCW1883803.1"/>
    <property type="molecule type" value="Genomic_DNA"/>
</dbReference>
<dbReference type="InterPro" id="IPR029060">
    <property type="entry name" value="PIN-like_dom_sf"/>
</dbReference>
<evidence type="ECO:0000313" key="3">
    <source>
        <dbReference type="Proteomes" id="UP001207930"/>
    </source>
</evidence>
<sequence>MLYLDTSALLKLYILEKGSEAVQRQVASQDLPLPIWEIQEAELINALRLKAFWKEITCEQAEVQIGLFQDRQRRGLYLFPEIHRSDLMKTFRFLSAETPRLGCRTMDIFHVACAVQVAATGFMTFDTRQRELALHAGLNVITPTI</sequence>
<dbReference type="CDD" id="cd09874">
    <property type="entry name" value="PIN_MT3492-like"/>
    <property type="match status" value="1"/>
</dbReference>
<dbReference type="InterPro" id="IPR002716">
    <property type="entry name" value="PIN_dom"/>
</dbReference>
<evidence type="ECO:0000259" key="1">
    <source>
        <dbReference type="Pfam" id="PF01850"/>
    </source>
</evidence>
<dbReference type="RefSeq" id="WP_264499765.1">
    <property type="nucleotide sequence ID" value="NZ_JAPDDS010000002.1"/>
</dbReference>
<dbReference type="Proteomes" id="UP001207930">
    <property type="component" value="Unassembled WGS sequence"/>
</dbReference>
<proteinExistence type="predicted"/>
<name>A0ABT3FJQ8_9BACT</name>
<organism evidence="2 3">
    <name type="scientific">Luteolibacter flavescens</name>
    <dbReference type="NCBI Taxonomy" id="1859460"/>
    <lineage>
        <taxon>Bacteria</taxon>
        <taxon>Pseudomonadati</taxon>
        <taxon>Verrucomicrobiota</taxon>
        <taxon>Verrucomicrobiia</taxon>
        <taxon>Verrucomicrobiales</taxon>
        <taxon>Verrucomicrobiaceae</taxon>
        <taxon>Luteolibacter</taxon>
    </lineage>
</organism>
<feature type="domain" description="PIN" evidence="1">
    <location>
        <begin position="3"/>
        <end position="133"/>
    </location>
</feature>
<dbReference type="Pfam" id="PF01850">
    <property type="entry name" value="PIN"/>
    <property type="match status" value="1"/>
</dbReference>
<dbReference type="SUPFAM" id="SSF88723">
    <property type="entry name" value="PIN domain-like"/>
    <property type="match status" value="1"/>
</dbReference>
<keyword evidence="3" id="KW-1185">Reference proteome</keyword>